<dbReference type="Pfam" id="PF07893">
    <property type="entry name" value="DUF1668"/>
    <property type="match status" value="1"/>
</dbReference>
<gene>
    <name evidence="2" type="ORF">PVAP13_4KG256300</name>
</gene>
<organism evidence="2 3">
    <name type="scientific">Panicum virgatum</name>
    <name type="common">Blackwell switchgrass</name>
    <dbReference type="NCBI Taxonomy" id="38727"/>
    <lineage>
        <taxon>Eukaryota</taxon>
        <taxon>Viridiplantae</taxon>
        <taxon>Streptophyta</taxon>
        <taxon>Embryophyta</taxon>
        <taxon>Tracheophyta</taxon>
        <taxon>Spermatophyta</taxon>
        <taxon>Magnoliopsida</taxon>
        <taxon>Liliopsida</taxon>
        <taxon>Poales</taxon>
        <taxon>Poaceae</taxon>
        <taxon>PACMAD clade</taxon>
        <taxon>Panicoideae</taxon>
        <taxon>Panicodae</taxon>
        <taxon>Paniceae</taxon>
        <taxon>Panicinae</taxon>
        <taxon>Panicum</taxon>
        <taxon>Panicum sect. Hiantes</taxon>
    </lineage>
</organism>
<accession>A0A8T0TT57</accession>
<protein>
    <submittedName>
        <fullName evidence="2">Uncharacterized protein</fullName>
    </submittedName>
</protein>
<dbReference type="EMBL" id="CM029043">
    <property type="protein sequence ID" value="KAG2612978.1"/>
    <property type="molecule type" value="Genomic_DNA"/>
</dbReference>
<reference evidence="2" key="1">
    <citation type="submission" date="2020-05" db="EMBL/GenBank/DDBJ databases">
        <title>WGS assembly of Panicum virgatum.</title>
        <authorList>
            <person name="Lovell J.T."/>
            <person name="Jenkins J."/>
            <person name="Shu S."/>
            <person name="Juenger T.E."/>
            <person name="Schmutz J."/>
        </authorList>
    </citation>
    <scope>NUCLEOTIDE SEQUENCE</scope>
    <source>
        <strain evidence="2">AP13</strain>
    </source>
</reference>
<dbReference type="AlphaFoldDB" id="A0A8T0TT57"/>
<dbReference type="PANTHER" id="PTHR33085">
    <property type="entry name" value="OS12G0113100 PROTEIN-RELATED"/>
    <property type="match status" value="1"/>
</dbReference>
<dbReference type="Proteomes" id="UP000823388">
    <property type="component" value="Chromosome 4K"/>
</dbReference>
<feature type="region of interest" description="Disordered" evidence="1">
    <location>
        <begin position="380"/>
        <end position="411"/>
    </location>
</feature>
<evidence type="ECO:0000256" key="1">
    <source>
        <dbReference type="SAM" id="MobiDB-lite"/>
    </source>
</evidence>
<dbReference type="PANTHER" id="PTHR33085:SF121">
    <property type="entry name" value="OS03G0781800 PROTEIN"/>
    <property type="match status" value="1"/>
</dbReference>
<proteinExistence type="predicted"/>
<keyword evidence="3" id="KW-1185">Reference proteome</keyword>
<comment type="caution">
    <text evidence="2">The sequence shown here is derived from an EMBL/GenBank/DDBJ whole genome shotgun (WGS) entry which is preliminary data.</text>
</comment>
<name>A0A8T0TT57_PANVG</name>
<sequence>MSCQKLSRQSLHLVLNEGRGLYSLRHMDVSKLFYPSTARALEAKAKAKKKNGINKLGGIGSLPRPSIHYQTFSSAVSNPNSLVNNVFALFGESKNKILFSDVEGHTNIYNTEFCSFTTMPSLNSPKGHNCMAAHITRTPAHARSDFDVNPELDHGVFAQKPYGEHTDSLYMMDMGQDEPGCFEVLAYYPVGHWQWRALPSPPFFDDLEYKACNNIAYAIVDGTQICVSSATATYSFDTVTLEWSKTGDWVLPFHTKAEYVPELGLSASSPSDLCALELSTAAIDYCDVPPMVQHVGLDVDLPKDWSLQSRTLVNLGSGRFCVAMFFHTADAQDDPQVVAFTGVDVVPCGDNQQGQRTLRGIKHKSKYLIADSVGHAASYDSPNGHLADGTREYLPSSEGQQGMEAYRKKDS</sequence>
<evidence type="ECO:0000313" key="2">
    <source>
        <dbReference type="EMBL" id="KAG2612978.1"/>
    </source>
</evidence>
<evidence type="ECO:0000313" key="3">
    <source>
        <dbReference type="Proteomes" id="UP000823388"/>
    </source>
</evidence>
<dbReference type="InterPro" id="IPR012871">
    <property type="entry name" value="DUF1668_ORYSA"/>
</dbReference>